<feature type="domain" description="Polyketide synthase-like phosphopantetheine-binding" evidence="4">
    <location>
        <begin position="686"/>
        <end position="765"/>
    </location>
</feature>
<dbReference type="InterPro" id="IPR036291">
    <property type="entry name" value="NAD(P)-bd_dom_sf"/>
</dbReference>
<accession>C1MK58</accession>
<dbReference type="RefSeq" id="XP_003055937.1">
    <property type="nucleotide sequence ID" value="XM_003055891.1"/>
</dbReference>
<dbReference type="InterPro" id="IPR016039">
    <property type="entry name" value="Thiolase-like"/>
</dbReference>
<evidence type="ECO:0000259" key="4">
    <source>
        <dbReference type="SMART" id="SM00823"/>
    </source>
</evidence>
<gene>
    <name evidence="5" type="ORF">MICPUCDRAFT_64230</name>
</gene>
<dbReference type="GO" id="GO:0031177">
    <property type="term" value="F:phosphopantetheine binding"/>
    <property type="evidence" value="ECO:0007669"/>
    <property type="project" value="InterPro"/>
</dbReference>
<protein>
    <submittedName>
        <fullName evidence="5">Predicted protein</fullName>
    </submittedName>
</protein>
<dbReference type="InterPro" id="IPR050091">
    <property type="entry name" value="PKS_NRPS_Biosynth_Enz"/>
</dbReference>
<keyword evidence="6" id="KW-1185">Reference proteome</keyword>
<dbReference type="PROSITE" id="PS00012">
    <property type="entry name" value="PHOSPHOPANTETHEINE"/>
    <property type="match status" value="1"/>
</dbReference>
<proteinExistence type="predicted"/>
<dbReference type="Pfam" id="PF08659">
    <property type="entry name" value="KR"/>
    <property type="match status" value="1"/>
</dbReference>
<organism evidence="6">
    <name type="scientific">Micromonas pusilla (strain CCMP1545)</name>
    <name type="common">Picoplanktonic green alga</name>
    <dbReference type="NCBI Taxonomy" id="564608"/>
    <lineage>
        <taxon>Eukaryota</taxon>
        <taxon>Viridiplantae</taxon>
        <taxon>Chlorophyta</taxon>
        <taxon>Mamiellophyceae</taxon>
        <taxon>Mamiellales</taxon>
        <taxon>Mamiellaceae</taxon>
        <taxon>Micromonas</taxon>
    </lineage>
</organism>
<dbReference type="Gene3D" id="1.10.1200.10">
    <property type="entry name" value="ACP-like"/>
    <property type="match status" value="1"/>
</dbReference>
<dbReference type="CDD" id="cd05274">
    <property type="entry name" value="KR_FAS_SDR_x"/>
    <property type="match status" value="1"/>
</dbReference>
<dbReference type="SUPFAM" id="SSF51735">
    <property type="entry name" value="NAD(P)-binding Rossmann-fold domains"/>
    <property type="match status" value="1"/>
</dbReference>
<feature type="domain" description="Ketoreductase" evidence="3">
    <location>
        <begin position="398"/>
        <end position="572"/>
    </location>
</feature>
<dbReference type="SMART" id="SM00823">
    <property type="entry name" value="PKS_PP"/>
    <property type="match status" value="1"/>
</dbReference>
<keyword evidence="1" id="KW-0596">Phosphopantetheine</keyword>
<dbReference type="Gene3D" id="3.40.47.10">
    <property type="match status" value="1"/>
</dbReference>
<evidence type="ECO:0000313" key="5">
    <source>
        <dbReference type="EMBL" id="EEH59313.1"/>
    </source>
</evidence>
<reference evidence="5 6" key="1">
    <citation type="journal article" date="2009" name="Science">
        <title>Green evolution and dynamic adaptations revealed by genomes of the marine picoeukaryotes Micromonas.</title>
        <authorList>
            <person name="Worden A.Z."/>
            <person name="Lee J.H."/>
            <person name="Mock T."/>
            <person name="Rouze P."/>
            <person name="Simmons M.P."/>
            <person name="Aerts A.L."/>
            <person name="Allen A.E."/>
            <person name="Cuvelier M.L."/>
            <person name="Derelle E."/>
            <person name="Everett M.V."/>
            <person name="Foulon E."/>
            <person name="Grimwood J."/>
            <person name="Gundlach H."/>
            <person name="Henrissat B."/>
            <person name="Napoli C."/>
            <person name="McDonald S.M."/>
            <person name="Parker M.S."/>
            <person name="Rombauts S."/>
            <person name="Salamov A."/>
            <person name="Von Dassow P."/>
            <person name="Badger J.H."/>
            <person name="Coutinho P.M."/>
            <person name="Demir E."/>
            <person name="Dubchak I."/>
            <person name="Gentemann C."/>
            <person name="Eikrem W."/>
            <person name="Gready J.E."/>
            <person name="John U."/>
            <person name="Lanier W."/>
            <person name="Lindquist E.A."/>
            <person name="Lucas S."/>
            <person name="Mayer K.F."/>
            <person name="Moreau H."/>
            <person name="Not F."/>
            <person name="Otillar R."/>
            <person name="Panaud O."/>
            <person name="Pangilinan J."/>
            <person name="Paulsen I."/>
            <person name="Piegu B."/>
            <person name="Poliakov A."/>
            <person name="Robbens S."/>
            <person name="Schmutz J."/>
            <person name="Toulza E."/>
            <person name="Wyss T."/>
            <person name="Zelensky A."/>
            <person name="Zhou K."/>
            <person name="Armbrust E.V."/>
            <person name="Bhattacharya D."/>
            <person name="Goodenough U.W."/>
            <person name="Van de Peer Y."/>
            <person name="Grigoriev I.V."/>
        </authorList>
    </citation>
    <scope>NUCLEOTIDE SEQUENCE [LARGE SCALE GENOMIC DNA]</scope>
    <source>
        <strain evidence="5 6">CCMP1545</strain>
    </source>
</reference>
<dbReference type="SMART" id="SM00822">
    <property type="entry name" value="PKS_KR"/>
    <property type="match status" value="1"/>
</dbReference>
<dbReference type="PANTHER" id="PTHR43775:SF37">
    <property type="entry name" value="SI:DKEY-61P9.11"/>
    <property type="match status" value="1"/>
</dbReference>
<dbReference type="InterPro" id="IPR013968">
    <property type="entry name" value="PKS_KR"/>
</dbReference>
<dbReference type="EMBL" id="GG663736">
    <property type="protein sequence ID" value="EEH59313.1"/>
    <property type="molecule type" value="Genomic_DNA"/>
</dbReference>
<dbReference type="KEGG" id="mpp:MICPUCDRAFT_64230"/>
<keyword evidence="2" id="KW-0597">Phosphoprotein</keyword>
<dbReference type="InterPro" id="IPR006162">
    <property type="entry name" value="Ppantetheine_attach_site"/>
</dbReference>
<evidence type="ECO:0000256" key="2">
    <source>
        <dbReference type="ARBA" id="ARBA00022553"/>
    </source>
</evidence>
<dbReference type="Gene3D" id="3.40.50.720">
    <property type="entry name" value="NAD(P)-binding Rossmann-like Domain"/>
    <property type="match status" value="1"/>
</dbReference>
<name>C1MK58_MICPC</name>
<dbReference type="PANTHER" id="PTHR43775">
    <property type="entry name" value="FATTY ACID SYNTHASE"/>
    <property type="match status" value="1"/>
</dbReference>
<dbReference type="InterPro" id="IPR057326">
    <property type="entry name" value="KR_dom"/>
</dbReference>
<dbReference type="InterPro" id="IPR020806">
    <property type="entry name" value="PKS_PP-bd"/>
</dbReference>
<dbReference type="eggNOG" id="KOG1202">
    <property type="taxonomic scope" value="Eukaryota"/>
</dbReference>
<feature type="non-terminal residue" evidence="5">
    <location>
        <position position="867"/>
    </location>
</feature>
<dbReference type="GO" id="GO:0004312">
    <property type="term" value="F:fatty acid synthase activity"/>
    <property type="evidence" value="ECO:0007669"/>
    <property type="project" value="TreeGrafter"/>
</dbReference>
<dbReference type="STRING" id="564608.C1MK58"/>
<evidence type="ECO:0000256" key="1">
    <source>
        <dbReference type="ARBA" id="ARBA00022450"/>
    </source>
</evidence>
<sequence>MKNCCASRTYNRRRREDVVAICDIEIRGNVTVSTYGRDRVHARGDFTTTRSSHSLPTSFTSIIMFSSFTNYAFVSPLSKSCFACLAMDDDTLDGGGENTSLWISSAVLDATLQLRVPMRNVIHSSKVSVPTAIGAFLLPSVPFHIERNVCGVLRAKNPTSSGYAKSDHRVSSSDDAVACSLVNLQLKVMSSSHLEEVSHKGTSFASNVGGKSTTSSLISEVLYESIRSALPLTVANLSTRTRCVDPYTRVNYPPEIAATKRRACTGVHATNRISVCDGIRLHTSYKCEFHEALRGVIRSAAKELNPIKVIIVDYDAYERGSEKHINNTYCDSTYAGASLTRRLMKSNVISVASAYRSIFGGKDPCTQGIRSLLHIGGSNLPLIHAQLHQVFCSSNSTSTAFIIGGQGVLGQRVAAYALKTGIINVISSSSSGRGKNKTSPNLILANICILRCDIGSKEESRTATNISLARDPTCVVFHSGGKLRDAALHNQTASLMAEVMAPKVSGLKCVDMDIALRPTNAMLFFSSVASLLGSPGQANYCAANAWLDVHALNATNAGIKCVSVQWGAWAGGGMATENPRVLSRLQNIGIGILSPEDGINALDIIVRSDNVPPVIIVNRFDWSTFKSHISTEEAPFYDEFMSCALAELATPEFDDTGEESELQTIFLSPNHDQPTLATASTTASLKSDIMLAVHSVIGRGISEHEPLFDAGIDSLGAVELRDALIALPAMSDFLSGDSLLEAVPSTIVFDFPNVTALSDHLLRCIGSSIETSVNTVGLSSHVNDPMVSLGGVAAMLPNSTEDRKRSDTDALSLVPGERWHVDSNNAPHNARFGGFMLEIGSFDNEVFSLSAVETKFIDPQHCKLLEL</sequence>
<dbReference type="OrthoDB" id="515324at2759"/>
<evidence type="ECO:0000259" key="3">
    <source>
        <dbReference type="SMART" id="SM00822"/>
    </source>
</evidence>
<evidence type="ECO:0000313" key="6">
    <source>
        <dbReference type="Proteomes" id="UP000001876"/>
    </source>
</evidence>
<dbReference type="GO" id="GO:0006633">
    <property type="term" value="P:fatty acid biosynthetic process"/>
    <property type="evidence" value="ECO:0007669"/>
    <property type="project" value="TreeGrafter"/>
</dbReference>
<dbReference type="AlphaFoldDB" id="C1MK58"/>
<dbReference type="GeneID" id="9681468"/>
<dbReference type="Proteomes" id="UP000001876">
    <property type="component" value="Unassembled WGS sequence"/>
</dbReference>
<dbReference type="InterPro" id="IPR036736">
    <property type="entry name" value="ACP-like_sf"/>
</dbReference>